<feature type="signal peptide" evidence="1">
    <location>
        <begin position="1"/>
        <end position="26"/>
    </location>
</feature>
<gene>
    <name evidence="2" type="ORF">SAMN04487956_103105</name>
</gene>
<dbReference type="Gene3D" id="2.40.230.20">
    <property type="entry name" value="Nucleoside-specific channel-forming protein, Tsx-like"/>
    <property type="match status" value="1"/>
</dbReference>
<evidence type="ECO:0000313" key="3">
    <source>
        <dbReference type="Proteomes" id="UP000199594"/>
    </source>
</evidence>
<dbReference type="EMBL" id="FPAQ01000003">
    <property type="protein sequence ID" value="SFT41457.1"/>
    <property type="molecule type" value="Genomic_DNA"/>
</dbReference>
<dbReference type="RefSeq" id="WP_089846897.1">
    <property type="nucleotide sequence ID" value="NZ_FPAQ01000003.1"/>
</dbReference>
<dbReference type="SUPFAM" id="SSF111364">
    <property type="entry name" value="Tsx-like channel"/>
    <property type="match status" value="1"/>
</dbReference>
<dbReference type="InterPro" id="IPR036777">
    <property type="entry name" value="Channel_Tsx-like_sf"/>
</dbReference>
<name>A0A1I6XTI5_9GAMM</name>
<evidence type="ECO:0000256" key="1">
    <source>
        <dbReference type="SAM" id="SignalP"/>
    </source>
</evidence>
<dbReference type="OrthoDB" id="104801at2"/>
<sequence>MSLSSSTPLAAGAALCLAVASVTAQAATWSDTSIGYRYGTQFQEPGNSDDVAKHVLQLTHASGYSLGQNFFNLDLLQSDSADPARNSDEGATEAYLVYRHQLHVGKVFDEPLAFGPVKDVALSGGFDLNTKNTNFAPRKRQLLLGPTLKFDVPRGFLDLSLFYSYEWNHCGLDFKNSCTSPGNETDISFDPYYQLNLAWGLPFEAGALPMKFQGFYNLNGEKGDDYVGAETAAEQLMRTSLMLDVGQLGGMGENTLWVGAGYEYWRNKFGNQNKPGVDTDALMLQLEWHL</sequence>
<dbReference type="Proteomes" id="UP000199594">
    <property type="component" value="Unassembled WGS sequence"/>
</dbReference>
<feature type="chain" id="PRO_5011488168" evidence="1">
    <location>
        <begin position="27"/>
        <end position="290"/>
    </location>
</feature>
<evidence type="ECO:0000313" key="2">
    <source>
        <dbReference type="EMBL" id="SFT41457.1"/>
    </source>
</evidence>
<protein>
    <submittedName>
        <fullName evidence="2">Nucleoside-specific outer membrane channel protein Tsx</fullName>
    </submittedName>
</protein>
<reference evidence="2 3" key="1">
    <citation type="submission" date="2016-10" db="EMBL/GenBank/DDBJ databases">
        <authorList>
            <person name="de Groot N.N."/>
        </authorList>
    </citation>
    <scope>NUCLEOTIDE SEQUENCE [LARGE SCALE GENOMIC DNA]</scope>
    <source>
        <strain evidence="2 3">CGMCC 1.6493</strain>
    </source>
</reference>
<organism evidence="2 3">
    <name type="scientific">Halomonas saccharevitans</name>
    <dbReference type="NCBI Taxonomy" id="416872"/>
    <lineage>
        <taxon>Bacteria</taxon>
        <taxon>Pseudomonadati</taxon>
        <taxon>Pseudomonadota</taxon>
        <taxon>Gammaproteobacteria</taxon>
        <taxon>Oceanospirillales</taxon>
        <taxon>Halomonadaceae</taxon>
        <taxon>Halomonas</taxon>
    </lineage>
</organism>
<dbReference type="GO" id="GO:0009279">
    <property type="term" value="C:cell outer membrane"/>
    <property type="evidence" value="ECO:0007669"/>
    <property type="project" value="InterPro"/>
</dbReference>
<dbReference type="AlphaFoldDB" id="A0A1I6XTI5"/>
<accession>A0A1I6XTI5</accession>
<proteinExistence type="predicted"/>
<keyword evidence="1" id="KW-0732">Signal</keyword>